<name>A0ABN7WVU5_GIGMA</name>
<gene>
    <name evidence="1" type="ORF">GMARGA_LOCUS35577</name>
</gene>
<evidence type="ECO:0000313" key="1">
    <source>
        <dbReference type="EMBL" id="CAG8841705.1"/>
    </source>
</evidence>
<evidence type="ECO:0000313" key="2">
    <source>
        <dbReference type="Proteomes" id="UP000789901"/>
    </source>
</evidence>
<accession>A0ABN7WVU5</accession>
<dbReference type="Proteomes" id="UP000789901">
    <property type="component" value="Unassembled WGS sequence"/>
</dbReference>
<protein>
    <submittedName>
        <fullName evidence="1">16769_t:CDS:1</fullName>
    </submittedName>
</protein>
<reference evidence="1 2" key="1">
    <citation type="submission" date="2021-06" db="EMBL/GenBank/DDBJ databases">
        <authorList>
            <person name="Kallberg Y."/>
            <person name="Tangrot J."/>
            <person name="Rosling A."/>
        </authorList>
    </citation>
    <scope>NUCLEOTIDE SEQUENCE [LARGE SCALE GENOMIC DNA]</scope>
    <source>
        <strain evidence="1 2">120-4 pot B 10/14</strain>
    </source>
</reference>
<comment type="caution">
    <text evidence="1">The sequence shown here is derived from an EMBL/GenBank/DDBJ whole genome shotgun (WGS) entry which is preliminary data.</text>
</comment>
<feature type="non-terminal residue" evidence="1">
    <location>
        <position position="1"/>
    </location>
</feature>
<organism evidence="1 2">
    <name type="scientific">Gigaspora margarita</name>
    <dbReference type="NCBI Taxonomy" id="4874"/>
    <lineage>
        <taxon>Eukaryota</taxon>
        <taxon>Fungi</taxon>
        <taxon>Fungi incertae sedis</taxon>
        <taxon>Mucoromycota</taxon>
        <taxon>Glomeromycotina</taxon>
        <taxon>Glomeromycetes</taxon>
        <taxon>Diversisporales</taxon>
        <taxon>Gigasporaceae</taxon>
        <taxon>Gigaspora</taxon>
    </lineage>
</organism>
<dbReference type="EMBL" id="CAJVQB010066623">
    <property type="protein sequence ID" value="CAG8841705.1"/>
    <property type="molecule type" value="Genomic_DNA"/>
</dbReference>
<sequence length="76" mass="8954">DSICNIYRYAMSLKLVWPYIVKENNLSVEEYLTWAQSQTIISQSGFLDQYQGLNTILEEINKFLKSLILFISLQHH</sequence>
<proteinExistence type="predicted"/>
<keyword evidence="2" id="KW-1185">Reference proteome</keyword>